<dbReference type="EMBL" id="DWXZ01000160">
    <property type="protein sequence ID" value="HJB37904.1"/>
    <property type="molecule type" value="Genomic_DNA"/>
</dbReference>
<comment type="caution">
    <text evidence="2">The sequence shown here is derived from an EMBL/GenBank/DDBJ whole genome shotgun (WGS) entry which is preliminary data.</text>
</comment>
<dbReference type="InterPro" id="IPR013783">
    <property type="entry name" value="Ig-like_fold"/>
</dbReference>
<dbReference type="AlphaFoldDB" id="A0A9D2LZL5"/>
<organism evidence="2 3">
    <name type="scientific">Candidatus Acutalibacter ornithocaccae</name>
    <dbReference type="NCBI Taxonomy" id="2838416"/>
    <lineage>
        <taxon>Bacteria</taxon>
        <taxon>Bacillati</taxon>
        <taxon>Bacillota</taxon>
        <taxon>Clostridia</taxon>
        <taxon>Eubacteriales</taxon>
        <taxon>Acutalibacteraceae</taxon>
        <taxon>Acutalibacter</taxon>
    </lineage>
</organism>
<evidence type="ECO:0000313" key="2">
    <source>
        <dbReference type="EMBL" id="HJB37904.1"/>
    </source>
</evidence>
<name>A0A9D2LZL5_9FIRM</name>
<sequence length="354" mass="37987">MLNNPSYVIEALIVVALDTPTNFTADAGQGEVTLKWTDPVDKYATPEGETAQDPQQLVAKWSHTLVVRNTDHQPESPDDGTVILTSSVRNQYQTNGYVDNTVVNGTPHYYGVFAISTAGVPSAGAFASATPQAGTPLGELAVGTLIKILENGAPVEYLIVNQGLPSSMYDASCDGCWVLRKDIAEIRVWDSSNNDYKNSDIQAYLNGSWLSRYSAGVLSQIKQVKIPYVNGTGSVGSVASGANGLSCKIFLLSGYELGWTTSNARYFPHDGAKLSYFSSGTDSAANNKRMANYNGSANPWLLRSPYNGSPSNVWGVNANGRHAYWYYGSTYGVRPALVLPSTALVDANLALIET</sequence>
<proteinExistence type="predicted"/>
<gene>
    <name evidence="2" type="ORF">H9942_07540</name>
</gene>
<accession>A0A9D2LZL5</accession>
<dbReference type="Pfam" id="PF19789">
    <property type="entry name" value="DUF6273"/>
    <property type="match status" value="1"/>
</dbReference>
<reference evidence="2" key="1">
    <citation type="journal article" date="2021" name="PeerJ">
        <title>Extensive microbial diversity within the chicken gut microbiome revealed by metagenomics and culture.</title>
        <authorList>
            <person name="Gilroy R."/>
            <person name="Ravi A."/>
            <person name="Getino M."/>
            <person name="Pursley I."/>
            <person name="Horton D.L."/>
            <person name="Alikhan N.F."/>
            <person name="Baker D."/>
            <person name="Gharbi K."/>
            <person name="Hall N."/>
            <person name="Watson M."/>
            <person name="Adriaenssens E.M."/>
            <person name="Foster-Nyarko E."/>
            <person name="Jarju S."/>
            <person name="Secka A."/>
            <person name="Antonio M."/>
            <person name="Oren A."/>
            <person name="Chaudhuri R.R."/>
            <person name="La Ragione R."/>
            <person name="Hildebrand F."/>
            <person name="Pallen M.J."/>
        </authorList>
    </citation>
    <scope>NUCLEOTIDE SEQUENCE</scope>
    <source>
        <strain evidence="2">ChiBcolR8-3208</strain>
    </source>
</reference>
<protein>
    <recommendedName>
        <fullName evidence="1">DUF6273 domain-containing protein</fullName>
    </recommendedName>
</protein>
<reference evidence="2" key="2">
    <citation type="submission" date="2021-04" db="EMBL/GenBank/DDBJ databases">
        <authorList>
            <person name="Gilroy R."/>
        </authorList>
    </citation>
    <scope>NUCLEOTIDE SEQUENCE</scope>
    <source>
        <strain evidence="2">ChiBcolR8-3208</strain>
    </source>
</reference>
<dbReference type="InterPro" id="IPR046240">
    <property type="entry name" value="DUF6273"/>
</dbReference>
<dbReference type="Proteomes" id="UP000824214">
    <property type="component" value="Unassembled WGS sequence"/>
</dbReference>
<evidence type="ECO:0000259" key="1">
    <source>
        <dbReference type="Pfam" id="PF19789"/>
    </source>
</evidence>
<evidence type="ECO:0000313" key="3">
    <source>
        <dbReference type="Proteomes" id="UP000824214"/>
    </source>
</evidence>
<feature type="domain" description="DUF6273" evidence="1">
    <location>
        <begin position="177"/>
        <end position="341"/>
    </location>
</feature>
<dbReference type="Gene3D" id="2.60.40.10">
    <property type="entry name" value="Immunoglobulins"/>
    <property type="match status" value="1"/>
</dbReference>